<evidence type="ECO:0000313" key="2">
    <source>
        <dbReference type="EMBL" id="AND28610.1"/>
    </source>
</evidence>
<dbReference type="AlphaFoldDB" id="A0A160LK58"/>
<organism evidence="2">
    <name type="scientific">Bacillus thuringiensis subsp. israelensis</name>
    <dbReference type="NCBI Taxonomy" id="1430"/>
    <lineage>
        <taxon>Bacteria</taxon>
        <taxon>Bacillati</taxon>
        <taxon>Bacillota</taxon>
        <taxon>Bacilli</taxon>
        <taxon>Bacillales</taxon>
        <taxon>Bacillaceae</taxon>
        <taxon>Bacillus</taxon>
        <taxon>Bacillus cereus group</taxon>
    </lineage>
</organism>
<dbReference type="Pfam" id="PF02342">
    <property type="entry name" value="TerD"/>
    <property type="match status" value="1"/>
</dbReference>
<protein>
    <submittedName>
        <fullName evidence="2">Tellurium resistance protein TerE</fullName>
    </submittedName>
</protein>
<sequence length="216" mass="23783">MAINLIKAGQTVVLAKENSGLRKVTLGLRWGALTEKKEEKKEKVSLLSAIFGGGRRSSSSESFMSGGAVDVDSAVILLDGNGRKVDRVYYAMRSAQGVYHAGDDRSGNNQFGEVDNEEIYVDLQKLNPAVKEIYVIANIFSGANDFNDRRLRGSYVRLLNSENNDELVRYELDEFKGMRGVVLGKLYKHSGDWKFKALGQGVQSGSIDVIERAIIG</sequence>
<reference evidence="2" key="1">
    <citation type="journal article" date="2017" name="Res. Microbiol.">
        <title>Comparative genomics of extrachromosomal elements in Bacillus thuringiensis subsp. israelensis.</title>
        <authorList>
            <person name="Bolotin A."/>
            <person name="Gillis A."/>
            <person name="Sanchis V."/>
            <person name="Nielsen-LeRoux C."/>
            <person name="Mahillon J."/>
            <person name="Lereclus D."/>
            <person name="Sorokin A."/>
        </authorList>
    </citation>
    <scope>NUCLEOTIDE SEQUENCE</scope>
    <source>
        <strain evidence="2">AM65-52</strain>
        <plasmid evidence="2">pAM65-52-3-235K</plasmid>
    </source>
</reference>
<gene>
    <name evidence="2" type="ORF">ATN07_33420</name>
</gene>
<evidence type="ECO:0000259" key="1">
    <source>
        <dbReference type="Pfam" id="PF02342"/>
    </source>
</evidence>
<dbReference type="InterPro" id="IPR051324">
    <property type="entry name" value="Stress/Tellurium_Resist"/>
</dbReference>
<keyword evidence="2" id="KW-0614">Plasmid</keyword>
<proteinExistence type="predicted"/>
<dbReference type="InterPro" id="IPR003325">
    <property type="entry name" value="TerD"/>
</dbReference>
<dbReference type="PANTHER" id="PTHR32097:SF17">
    <property type="entry name" value="CAMP-BINDING PROTEIN 1-RELATED"/>
    <property type="match status" value="1"/>
</dbReference>
<dbReference type="RefSeq" id="WP_000996769.1">
    <property type="nucleotide sequence ID" value="NZ_CP013278.1"/>
</dbReference>
<dbReference type="PANTHER" id="PTHR32097">
    <property type="entry name" value="CAMP-BINDING PROTEIN 1-RELATED"/>
    <property type="match status" value="1"/>
</dbReference>
<dbReference type="Gene3D" id="2.60.60.30">
    <property type="entry name" value="sav2460 like domains"/>
    <property type="match status" value="1"/>
</dbReference>
<name>A0A160LK58_BACTI</name>
<geneLocation type="plasmid" evidence="2">
    <name>pAM65-52-3-235K</name>
</geneLocation>
<dbReference type="PATRIC" id="fig|1430.6.peg.2020"/>
<dbReference type="CDD" id="cd06974">
    <property type="entry name" value="TerD_like"/>
    <property type="match status" value="1"/>
</dbReference>
<dbReference type="EMBL" id="CP013278">
    <property type="protein sequence ID" value="AND28610.1"/>
    <property type="molecule type" value="Genomic_DNA"/>
</dbReference>
<accession>A0A160LK58</accession>
<feature type="domain" description="TerD" evidence="1">
    <location>
        <begin position="1"/>
        <end position="205"/>
    </location>
</feature>